<evidence type="ECO:0000313" key="2">
    <source>
        <dbReference type="Proteomes" id="UP000626092"/>
    </source>
</evidence>
<gene>
    <name evidence="1" type="ORF">RHSIM_Rhsim05G0019800</name>
</gene>
<proteinExistence type="predicted"/>
<dbReference type="OrthoDB" id="1765224at2759"/>
<reference evidence="1" key="1">
    <citation type="submission" date="2019-11" db="EMBL/GenBank/DDBJ databases">
        <authorList>
            <person name="Liu Y."/>
            <person name="Hou J."/>
            <person name="Li T.-Q."/>
            <person name="Guan C.-H."/>
            <person name="Wu X."/>
            <person name="Wu H.-Z."/>
            <person name="Ling F."/>
            <person name="Zhang R."/>
            <person name="Shi X.-G."/>
            <person name="Ren J.-P."/>
            <person name="Chen E.-F."/>
            <person name="Sun J.-M."/>
        </authorList>
    </citation>
    <scope>NUCLEOTIDE SEQUENCE</scope>
    <source>
        <strain evidence="1">Adult_tree_wgs_1</strain>
        <tissue evidence="1">Leaves</tissue>
    </source>
</reference>
<dbReference type="AlphaFoldDB" id="A0A834H2Q1"/>
<accession>A0A834H2Q1</accession>
<dbReference type="Proteomes" id="UP000626092">
    <property type="component" value="Unassembled WGS sequence"/>
</dbReference>
<comment type="caution">
    <text evidence="1">The sequence shown here is derived from an EMBL/GenBank/DDBJ whole genome shotgun (WGS) entry which is preliminary data.</text>
</comment>
<dbReference type="EMBL" id="WJXA01000005">
    <property type="protein sequence ID" value="KAF7143691.1"/>
    <property type="molecule type" value="Genomic_DNA"/>
</dbReference>
<sequence length="123" mass="13841">MPFGRWSDEPLENTQSSVASSKIFVDAFPTIDLWRMEGNGPLEDVQSFVASGKVFVDVPYRFLFKCICFLLDIECKFNPVIGVCIVLTIIRRKVDRANAAPDAESGPTTTKERNEHKCNLLVE</sequence>
<protein>
    <submittedName>
        <fullName evidence="1">Uncharacterized protein</fullName>
    </submittedName>
</protein>
<name>A0A834H2Q1_RHOSS</name>
<organism evidence="1 2">
    <name type="scientific">Rhododendron simsii</name>
    <name type="common">Sims's rhododendron</name>
    <dbReference type="NCBI Taxonomy" id="118357"/>
    <lineage>
        <taxon>Eukaryota</taxon>
        <taxon>Viridiplantae</taxon>
        <taxon>Streptophyta</taxon>
        <taxon>Embryophyta</taxon>
        <taxon>Tracheophyta</taxon>
        <taxon>Spermatophyta</taxon>
        <taxon>Magnoliopsida</taxon>
        <taxon>eudicotyledons</taxon>
        <taxon>Gunneridae</taxon>
        <taxon>Pentapetalae</taxon>
        <taxon>asterids</taxon>
        <taxon>Ericales</taxon>
        <taxon>Ericaceae</taxon>
        <taxon>Ericoideae</taxon>
        <taxon>Rhodoreae</taxon>
        <taxon>Rhododendron</taxon>
    </lineage>
</organism>
<keyword evidence="2" id="KW-1185">Reference proteome</keyword>
<evidence type="ECO:0000313" key="1">
    <source>
        <dbReference type="EMBL" id="KAF7143691.1"/>
    </source>
</evidence>